<dbReference type="AlphaFoldDB" id="X1BTW9"/>
<comment type="caution">
    <text evidence="1">The sequence shown here is derived from an EMBL/GenBank/DDBJ whole genome shotgun (WGS) entry which is preliminary data.</text>
</comment>
<gene>
    <name evidence="1" type="ORF">S01H4_41346</name>
</gene>
<dbReference type="SUPFAM" id="SSF53098">
    <property type="entry name" value="Ribonuclease H-like"/>
    <property type="match status" value="1"/>
</dbReference>
<reference evidence="1" key="1">
    <citation type="journal article" date="2014" name="Front. Microbiol.">
        <title>High frequency of phylogenetically diverse reductive dehalogenase-homologous genes in deep subseafloor sedimentary metagenomes.</title>
        <authorList>
            <person name="Kawai M."/>
            <person name="Futagami T."/>
            <person name="Toyoda A."/>
            <person name="Takaki Y."/>
            <person name="Nishi S."/>
            <person name="Hori S."/>
            <person name="Arai W."/>
            <person name="Tsubouchi T."/>
            <person name="Morono Y."/>
            <person name="Uchiyama I."/>
            <person name="Ito T."/>
            <person name="Fujiyama A."/>
            <person name="Inagaki F."/>
            <person name="Takami H."/>
        </authorList>
    </citation>
    <scope>NUCLEOTIDE SEQUENCE</scope>
    <source>
        <strain evidence="1">Expedition CK06-06</strain>
    </source>
</reference>
<name>X1BTW9_9ZZZZ</name>
<evidence type="ECO:0000313" key="1">
    <source>
        <dbReference type="EMBL" id="GAG98480.1"/>
    </source>
</evidence>
<organism evidence="1">
    <name type="scientific">marine sediment metagenome</name>
    <dbReference type="NCBI Taxonomy" id="412755"/>
    <lineage>
        <taxon>unclassified sequences</taxon>
        <taxon>metagenomes</taxon>
        <taxon>ecological metagenomes</taxon>
    </lineage>
</organism>
<feature type="non-terminal residue" evidence="1">
    <location>
        <position position="1"/>
    </location>
</feature>
<dbReference type="InterPro" id="IPR012337">
    <property type="entry name" value="RNaseH-like_sf"/>
</dbReference>
<dbReference type="EMBL" id="BART01022606">
    <property type="protein sequence ID" value="GAG98480.1"/>
    <property type="molecule type" value="Genomic_DNA"/>
</dbReference>
<proteinExistence type="predicted"/>
<protein>
    <submittedName>
        <fullName evidence="1">Uncharacterized protein</fullName>
    </submittedName>
</protein>
<sequence>PPYLGEPSDLDIMLELIKAKFNVNTITEAEDKVGRRGVFNGSLSLDVVAENTLGRRKTGHGANAPGLIREGKWAEVFEYNLHDVIITYQLLRFIKKYGYAIDGEGRAIRVDRERFK</sequence>
<accession>X1BTW9</accession>